<dbReference type="GO" id="GO:0160016">
    <property type="term" value="F:CCACCA tRNA nucleotidyltransferase activity"/>
    <property type="evidence" value="ECO:0007669"/>
    <property type="project" value="RHEA"/>
</dbReference>
<dbReference type="InterPro" id="IPR032810">
    <property type="entry name" value="CCA-adding_enz_C"/>
</dbReference>
<feature type="binding site" evidence="11">
    <location>
        <position position="154"/>
    </location>
    <ligand>
        <name>CTP</name>
        <dbReference type="ChEBI" id="CHEBI:37563"/>
    </ligand>
</feature>
<organism evidence="15 16">
    <name type="scientific">Niallia circulans</name>
    <name type="common">Bacillus circulans</name>
    <dbReference type="NCBI Taxonomy" id="1397"/>
    <lineage>
        <taxon>Bacteria</taxon>
        <taxon>Bacillati</taxon>
        <taxon>Bacillota</taxon>
        <taxon>Bacilli</taxon>
        <taxon>Bacillales</taxon>
        <taxon>Bacillaceae</taxon>
        <taxon>Niallia</taxon>
    </lineage>
</organism>
<keyword evidence="7 11" id="KW-0692">RNA repair</keyword>
<dbReference type="Pfam" id="PF13735">
    <property type="entry name" value="tRNA_NucTran2_2"/>
    <property type="match status" value="1"/>
</dbReference>
<feature type="binding site" evidence="11">
    <location>
        <position position="40"/>
    </location>
    <ligand>
        <name>Mg(2+)</name>
        <dbReference type="ChEBI" id="CHEBI:18420"/>
    </ligand>
</feature>
<comment type="catalytic activity">
    <reaction evidence="11">
        <text>a tRNA with a 3' CCA end + 2 CTP + ATP = a tRNA with a 3' CCACCA end + 3 diphosphate</text>
        <dbReference type="Rhea" id="RHEA:76235"/>
        <dbReference type="Rhea" id="RHEA-COMP:10468"/>
        <dbReference type="Rhea" id="RHEA-COMP:18655"/>
        <dbReference type="ChEBI" id="CHEBI:30616"/>
        <dbReference type="ChEBI" id="CHEBI:33019"/>
        <dbReference type="ChEBI" id="CHEBI:37563"/>
        <dbReference type="ChEBI" id="CHEBI:83071"/>
        <dbReference type="ChEBI" id="CHEBI:195187"/>
    </reaction>
</comment>
<dbReference type="Gene3D" id="1.10.246.80">
    <property type="match status" value="1"/>
</dbReference>
<gene>
    <name evidence="11" type="primary">cca</name>
    <name evidence="15" type="ORF">ABW02_02715</name>
</gene>
<dbReference type="RefSeq" id="WP_047940385.1">
    <property type="nucleotide sequence ID" value="NZ_JARTLH010000026.1"/>
</dbReference>
<keyword evidence="5 11" id="KW-0479">Metal-binding</keyword>
<comment type="similarity">
    <text evidence="11">Belongs to the tRNA nucleotidyltransferase/poly(A) polymerase family. Bacterial CCA-adding enzyme type 3 subfamily.</text>
</comment>
<dbReference type="AlphaFoldDB" id="A0A0J1LFL5"/>
<dbReference type="Gene3D" id="1.10.110.30">
    <property type="match status" value="1"/>
</dbReference>
<evidence type="ECO:0000259" key="12">
    <source>
        <dbReference type="Pfam" id="PF01743"/>
    </source>
</evidence>
<evidence type="ECO:0000256" key="2">
    <source>
        <dbReference type="ARBA" id="ARBA00022679"/>
    </source>
</evidence>
<accession>A0A0J1LFL5</accession>
<comment type="miscellaneous">
    <text evidence="11">A single active site specifically recognizes both ATP and CTP and is responsible for their addition.</text>
</comment>
<dbReference type="NCBIfam" id="NF009814">
    <property type="entry name" value="PRK13299.1"/>
    <property type="match status" value="1"/>
</dbReference>
<dbReference type="InterPro" id="IPR023068">
    <property type="entry name" value="CCA-adding_enz_firmicutes"/>
</dbReference>
<dbReference type="Gene3D" id="3.30.460.10">
    <property type="entry name" value="Beta Polymerase, domain 2"/>
    <property type="match status" value="1"/>
</dbReference>
<dbReference type="GO" id="GO:0005524">
    <property type="term" value="F:ATP binding"/>
    <property type="evidence" value="ECO:0007669"/>
    <property type="project" value="UniProtKB-UniRule"/>
</dbReference>
<dbReference type="GO" id="GO:0004810">
    <property type="term" value="F:CCA tRNA nucleotidyltransferase activity"/>
    <property type="evidence" value="ECO:0007669"/>
    <property type="project" value="UniProtKB-UniRule"/>
</dbReference>
<comment type="caution">
    <text evidence="15">The sequence shown here is derived from an EMBL/GenBank/DDBJ whole genome shotgun (WGS) entry which is preliminary data.</text>
</comment>
<evidence type="ECO:0000259" key="14">
    <source>
        <dbReference type="Pfam" id="PF13735"/>
    </source>
</evidence>
<evidence type="ECO:0000256" key="3">
    <source>
        <dbReference type="ARBA" id="ARBA00022694"/>
    </source>
</evidence>
<feature type="binding site" evidence="11">
    <location>
        <position position="157"/>
    </location>
    <ligand>
        <name>ATP</name>
        <dbReference type="ChEBI" id="CHEBI:30616"/>
    </ligand>
</feature>
<evidence type="ECO:0000256" key="1">
    <source>
        <dbReference type="ARBA" id="ARBA00001946"/>
    </source>
</evidence>
<feature type="binding site" evidence="11">
    <location>
        <position position="160"/>
    </location>
    <ligand>
        <name>CTP</name>
        <dbReference type="ChEBI" id="CHEBI:37563"/>
    </ligand>
</feature>
<dbReference type="CDD" id="cd05398">
    <property type="entry name" value="NT_ClassII-CCAase"/>
    <property type="match status" value="1"/>
</dbReference>
<dbReference type="InterPro" id="IPR032828">
    <property type="entry name" value="PolyA_RNA-bd"/>
</dbReference>
<dbReference type="Pfam" id="PF01743">
    <property type="entry name" value="PolyA_pol"/>
    <property type="match status" value="1"/>
</dbReference>
<feature type="binding site" evidence="11">
    <location>
        <position position="42"/>
    </location>
    <ligand>
        <name>Mg(2+)</name>
        <dbReference type="ChEBI" id="CHEBI:18420"/>
    </ligand>
</feature>
<dbReference type="InterPro" id="IPR043519">
    <property type="entry name" value="NT_sf"/>
</dbReference>
<feature type="binding site" evidence="11">
    <location>
        <position position="163"/>
    </location>
    <ligand>
        <name>ATP</name>
        <dbReference type="ChEBI" id="CHEBI:30616"/>
    </ligand>
</feature>
<feature type="binding site" evidence="11">
    <location>
        <position position="30"/>
    </location>
    <ligand>
        <name>ATP</name>
        <dbReference type="ChEBI" id="CHEBI:30616"/>
    </ligand>
</feature>
<evidence type="ECO:0000313" key="15">
    <source>
        <dbReference type="EMBL" id="KLV27830.1"/>
    </source>
</evidence>
<feature type="domain" description="CCA-adding enzyme C-terminal" evidence="14">
    <location>
        <begin position="249"/>
        <end position="395"/>
    </location>
</feature>
<evidence type="ECO:0000256" key="6">
    <source>
        <dbReference type="ARBA" id="ARBA00022741"/>
    </source>
</evidence>
<dbReference type="GO" id="GO:0042245">
    <property type="term" value="P:RNA repair"/>
    <property type="evidence" value="ECO:0007669"/>
    <property type="project" value="UniProtKB-KW"/>
</dbReference>
<keyword evidence="8 11" id="KW-0067">ATP-binding</keyword>
<evidence type="ECO:0000256" key="11">
    <source>
        <dbReference type="HAMAP-Rule" id="MF_01263"/>
    </source>
</evidence>
<dbReference type="PATRIC" id="fig|1397.4.peg.1800"/>
<dbReference type="OrthoDB" id="9805698at2"/>
<dbReference type="InterPro" id="IPR002646">
    <property type="entry name" value="PolA_pol_head_dom"/>
</dbReference>
<evidence type="ECO:0000256" key="9">
    <source>
        <dbReference type="ARBA" id="ARBA00022842"/>
    </source>
</evidence>
<feature type="binding site" evidence="11">
    <location>
        <position position="27"/>
    </location>
    <ligand>
        <name>ATP</name>
        <dbReference type="ChEBI" id="CHEBI:30616"/>
    </ligand>
</feature>
<name>A0A0J1LFL5_NIACI</name>
<feature type="binding site" evidence="11">
    <location>
        <position position="157"/>
    </location>
    <ligand>
        <name>CTP</name>
        <dbReference type="ChEBI" id="CHEBI:37563"/>
    </ligand>
</feature>
<dbReference type="Proteomes" id="UP000036045">
    <property type="component" value="Unassembled WGS sequence"/>
</dbReference>
<keyword evidence="4 11" id="KW-0548">Nucleotidyltransferase</keyword>
<keyword evidence="10 11" id="KW-0694">RNA-binding</keyword>
<feature type="binding site" evidence="11">
    <location>
        <position position="160"/>
    </location>
    <ligand>
        <name>ATP</name>
        <dbReference type="ChEBI" id="CHEBI:30616"/>
    </ligand>
</feature>
<feature type="binding site" evidence="11">
    <location>
        <position position="111"/>
    </location>
    <ligand>
        <name>ATP</name>
        <dbReference type="ChEBI" id="CHEBI:30616"/>
    </ligand>
</feature>
<feature type="domain" description="tRNA nucleotidyltransferase/poly(A) polymerase RNA and SrmB- binding" evidence="13">
    <location>
        <begin position="169"/>
        <end position="228"/>
    </location>
</feature>
<dbReference type="GO" id="GO:0000287">
    <property type="term" value="F:magnesium ion binding"/>
    <property type="evidence" value="ECO:0007669"/>
    <property type="project" value="UniProtKB-UniRule"/>
</dbReference>
<evidence type="ECO:0000256" key="10">
    <source>
        <dbReference type="ARBA" id="ARBA00022884"/>
    </source>
</evidence>
<feature type="binding site" evidence="11">
    <location>
        <position position="163"/>
    </location>
    <ligand>
        <name>CTP</name>
        <dbReference type="ChEBI" id="CHEBI:37563"/>
    </ligand>
</feature>
<evidence type="ECO:0000256" key="8">
    <source>
        <dbReference type="ARBA" id="ARBA00022840"/>
    </source>
</evidence>
<feature type="domain" description="Poly A polymerase head" evidence="12">
    <location>
        <begin position="22"/>
        <end position="141"/>
    </location>
</feature>
<feature type="binding site" evidence="11">
    <location>
        <position position="111"/>
    </location>
    <ligand>
        <name>CTP</name>
        <dbReference type="ChEBI" id="CHEBI:37563"/>
    </ligand>
</feature>
<dbReference type="InterPro" id="IPR050264">
    <property type="entry name" value="Bact_CCA-adding_enz_type3_sf"/>
</dbReference>
<feature type="binding site" evidence="11">
    <location>
        <position position="154"/>
    </location>
    <ligand>
        <name>ATP</name>
        <dbReference type="ChEBI" id="CHEBI:30616"/>
    </ligand>
</feature>
<feature type="binding site" evidence="11">
    <location>
        <position position="30"/>
    </location>
    <ligand>
        <name>CTP</name>
        <dbReference type="ChEBI" id="CHEBI:37563"/>
    </ligand>
</feature>
<comment type="subunit">
    <text evidence="11">Homodimer.</text>
</comment>
<proteinExistence type="inferred from homology"/>
<keyword evidence="2 11" id="KW-0808">Transferase</keyword>
<dbReference type="SUPFAM" id="SSF81301">
    <property type="entry name" value="Nucleotidyltransferase"/>
    <property type="match status" value="1"/>
</dbReference>
<evidence type="ECO:0000313" key="16">
    <source>
        <dbReference type="Proteomes" id="UP000036045"/>
    </source>
</evidence>
<keyword evidence="16" id="KW-1185">Reference proteome</keyword>
<comment type="cofactor">
    <cofactor evidence="1 11">
        <name>Mg(2+)</name>
        <dbReference type="ChEBI" id="CHEBI:18420"/>
    </cofactor>
</comment>
<dbReference type="HAMAP" id="MF_01263">
    <property type="entry name" value="CCA_bact_type3"/>
    <property type="match status" value="1"/>
</dbReference>
<keyword evidence="6 11" id="KW-0547">Nucleotide-binding</keyword>
<reference evidence="15 16" key="1">
    <citation type="submission" date="2015-05" db="EMBL/GenBank/DDBJ databases">
        <title>Whole genome sequence and identification of bacterial endophytes from Costus igneus.</title>
        <authorList>
            <person name="Lee Y.P."/>
            <person name="Gan H.M."/>
            <person name="Eng W."/>
            <person name="Wheatley M.S."/>
            <person name="Caraballo A."/>
            <person name="Polter S."/>
            <person name="Savka M.A."/>
            <person name="Hudson A.O."/>
        </authorList>
    </citation>
    <scope>NUCLEOTIDE SEQUENCE [LARGE SCALE GENOMIC DNA]</scope>
    <source>
        <strain evidence="15 16">RIT379</strain>
    </source>
</reference>
<dbReference type="EC" id="2.7.7.72" evidence="11"/>
<evidence type="ECO:0000256" key="5">
    <source>
        <dbReference type="ARBA" id="ARBA00022723"/>
    </source>
</evidence>
<feature type="binding site" evidence="11">
    <location>
        <position position="27"/>
    </location>
    <ligand>
        <name>CTP</name>
        <dbReference type="ChEBI" id="CHEBI:37563"/>
    </ligand>
</feature>
<protein>
    <recommendedName>
        <fullName evidence="11">CCA-adding enzyme</fullName>
        <ecNumber evidence="11">2.7.7.72</ecNumber>
    </recommendedName>
    <alternativeName>
        <fullName evidence="11">CCA tRNA nucleotidyltransferase</fullName>
    </alternativeName>
    <alternativeName>
        <fullName evidence="11">tRNA CCA-pyrophosphorylase</fullName>
    </alternativeName>
    <alternativeName>
        <fullName evidence="11">tRNA adenylyl-/cytidylyl- transferase</fullName>
    </alternativeName>
    <alternativeName>
        <fullName evidence="11">tRNA nucleotidyltransferase</fullName>
    </alternativeName>
    <alternativeName>
        <fullName evidence="11">tRNA-NT</fullName>
    </alternativeName>
</protein>
<dbReference type="EMBL" id="LDPH01000002">
    <property type="protein sequence ID" value="KLV27830.1"/>
    <property type="molecule type" value="Genomic_DNA"/>
</dbReference>
<keyword evidence="9 11" id="KW-0460">Magnesium</keyword>
<dbReference type="GO" id="GO:0000049">
    <property type="term" value="F:tRNA binding"/>
    <property type="evidence" value="ECO:0007669"/>
    <property type="project" value="UniProtKB-UniRule"/>
</dbReference>
<dbReference type="Pfam" id="PF12627">
    <property type="entry name" value="PolyA_pol_RNAbd"/>
    <property type="match status" value="1"/>
</dbReference>
<evidence type="ECO:0000259" key="13">
    <source>
        <dbReference type="Pfam" id="PF12627"/>
    </source>
</evidence>
<keyword evidence="3 11" id="KW-0819">tRNA processing</keyword>
<dbReference type="GO" id="GO:0001680">
    <property type="term" value="P:tRNA 3'-terminal CCA addition"/>
    <property type="evidence" value="ECO:0007669"/>
    <property type="project" value="UniProtKB-UniRule"/>
</dbReference>
<dbReference type="SUPFAM" id="SSF81891">
    <property type="entry name" value="Poly A polymerase C-terminal region-like"/>
    <property type="match status" value="1"/>
</dbReference>
<dbReference type="Gene3D" id="1.20.58.560">
    <property type="match status" value="1"/>
</dbReference>
<comment type="function">
    <text evidence="11">Catalyzes the addition and repair of the essential 3'-terminal CCA sequence in tRNAs without using a nucleic acid template. Adds these three nucleotides in the order of C, C, and A to the tRNA nucleotide-73, using CTP and ATP as substrates and producing inorganic pyrophosphate. tRNA 3'-terminal CCA addition is required both for tRNA processing and repair. Also involved in tRNA surveillance by mediating tandem CCA addition to generate a CCACCA at the 3' terminus of unstable tRNAs. While stable tRNAs receive only 3'-terminal CCA, unstable tRNAs are marked with CCACCA and rapidly degraded.</text>
</comment>
<sequence length="401" mass="46988">MINPFKEALPIIIKIEEAGYEAYFVGGAVRDHLLNKQIHDIDIASSATPEEIKSIFPHTIDVGIAHGTVMVIWDQHTYEITTFRTESTYRDYRRPEQVYFVRELKEDLKRRDFTINAMAMDKNGHVIDYFNGKESLEKKEIKTVGNPNERFQEDALRIMRGIRFVSTLGFHLETETLNGIRNNRQLLSKIAVERITAEFEKLLHGPWCLEALEIMVETKMYQILPMLSSEEKGISKFAKLPLTKLELLEKWAVLLLCLGRKEKHQIELFLRAWKLSVKQIKTIQKLIYWMLQREQMTNWSNQALYFATLSVAVSVEKMYQLLKNNEVNIDIVHLEERYEKLPIKSMEELKIGGNDLLSWTEKKPGPWIKDVLSLVERNVVEEKLSNDKQLIKEWLKQCHQI</sequence>
<comment type="catalytic activity">
    <reaction evidence="11">
        <text>a tRNA precursor + 2 CTP + ATP = a tRNA with a 3' CCA end + 3 diphosphate</text>
        <dbReference type="Rhea" id="RHEA:14433"/>
        <dbReference type="Rhea" id="RHEA-COMP:10465"/>
        <dbReference type="Rhea" id="RHEA-COMP:10468"/>
        <dbReference type="ChEBI" id="CHEBI:30616"/>
        <dbReference type="ChEBI" id="CHEBI:33019"/>
        <dbReference type="ChEBI" id="CHEBI:37563"/>
        <dbReference type="ChEBI" id="CHEBI:74896"/>
        <dbReference type="ChEBI" id="CHEBI:83071"/>
        <dbReference type="EC" id="2.7.7.72"/>
    </reaction>
</comment>
<evidence type="ECO:0000256" key="4">
    <source>
        <dbReference type="ARBA" id="ARBA00022695"/>
    </source>
</evidence>
<evidence type="ECO:0000256" key="7">
    <source>
        <dbReference type="ARBA" id="ARBA00022800"/>
    </source>
</evidence>
<dbReference type="PANTHER" id="PTHR46173">
    <property type="entry name" value="CCA TRNA NUCLEOTIDYLTRANSFERASE 1, MITOCHONDRIAL"/>
    <property type="match status" value="1"/>
</dbReference>
<dbReference type="PANTHER" id="PTHR46173:SF1">
    <property type="entry name" value="CCA TRNA NUCLEOTIDYLTRANSFERASE 1, MITOCHONDRIAL"/>
    <property type="match status" value="1"/>
</dbReference>